<evidence type="ECO:0000313" key="11">
    <source>
        <dbReference type="Proteomes" id="UP000887561"/>
    </source>
</evidence>
<organism evidence="11 12">
    <name type="scientific">Meloidogyne javanica</name>
    <name type="common">Root-knot nematode worm</name>
    <dbReference type="NCBI Taxonomy" id="6303"/>
    <lineage>
        <taxon>Eukaryota</taxon>
        <taxon>Metazoa</taxon>
        <taxon>Ecdysozoa</taxon>
        <taxon>Nematoda</taxon>
        <taxon>Chromadorea</taxon>
        <taxon>Rhabditida</taxon>
        <taxon>Tylenchina</taxon>
        <taxon>Tylenchomorpha</taxon>
        <taxon>Tylenchoidea</taxon>
        <taxon>Meloidogynidae</taxon>
        <taxon>Meloidogyninae</taxon>
        <taxon>Meloidogyne</taxon>
        <taxon>Meloidogyne incognita group</taxon>
    </lineage>
</organism>
<protein>
    <submittedName>
        <fullName evidence="12">Uncharacterized protein</fullName>
    </submittedName>
</protein>
<name>A0A915LC22_MELJA</name>
<feature type="transmembrane region" description="Helical" evidence="8">
    <location>
        <begin position="294"/>
        <end position="317"/>
    </location>
</feature>
<keyword evidence="5" id="KW-0067">ATP-binding</keyword>
<evidence type="ECO:0000313" key="12">
    <source>
        <dbReference type="WBParaSite" id="scaffold10308_cov219.g14683"/>
    </source>
</evidence>
<dbReference type="InterPro" id="IPR017871">
    <property type="entry name" value="ABC_transporter-like_CS"/>
</dbReference>
<evidence type="ECO:0000256" key="1">
    <source>
        <dbReference type="ARBA" id="ARBA00004370"/>
    </source>
</evidence>
<dbReference type="PROSITE" id="PS50929">
    <property type="entry name" value="ABC_TM1F"/>
    <property type="match status" value="2"/>
</dbReference>
<dbReference type="SUPFAM" id="SSF52540">
    <property type="entry name" value="P-loop containing nucleoside triphosphate hydrolases"/>
    <property type="match status" value="2"/>
</dbReference>
<feature type="transmembrane region" description="Helical" evidence="8">
    <location>
        <begin position="195"/>
        <end position="218"/>
    </location>
</feature>
<dbReference type="InterPro" id="IPR003439">
    <property type="entry name" value="ABC_transporter-like_ATP-bd"/>
</dbReference>
<comment type="subcellular location">
    <subcellularLocation>
        <location evidence="1">Membrane</location>
    </subcellularLocation>
</comment>
<dbReference type="GO" id="GO:0140359">
    <property type="term" value="F:ABC-type transporter activity"/>
    <property type="evidence" value="ECO:0007669"/>
    <property type="project" value="InterPro"/>
</dbReference>
<evidence type="ECO:0000256" key="5">
    <source>
        <dbReference type="ARBA" id="ARBA00022840"/>
    </source>
</evidence>
<feature type="transmembrane region" description="Helical" evidence="8">
    <location>
        <begin position="409"/>
        <end position="426"/>
    </location>
</feature>
<dbReference type="CDD" id="cd18592">
    <property type="entry name" value="ABC_6TM_MRP5_8_9_D1"/>
    <property type="match status" value="1"/>
</dbReference>
<dbReference type="Proteomes" id="UP000887561">
    <property type="component" value="Unplaced"/>
</dbReference>
<dbReference type="SUPFAM" id="SSF90123">
    <property type="entry name" value="ABC transporter transmembrane region"/>
    <property type="match status" value="2"/>
</dbReference>
<feature type="transmembrane region" description="Helical" evidence="8">
    <location>
        <begin position="266"/>
        <end position="288"/>
    </location>
</feature>
<feature type="transmembrane region" description="Helical" evidence="8">
    <location>
        <begin position="812"/>
        <end position="830"/>
    </location>
</feature>
<evidence type="ECO:0000256" key="4">
    <source>
        <dbReference type="ARBA" id="ARBA00022741"/>
    </source>
</evidence>
<dbReference type="PANTHER" id="PTHR24223:SF447">
    <property type="entry name" value="MULTIDRUG RESISTANCE-ASSOCIATED PROTEIN 5"/>
    <property type="match status" value="1"/>
</dbReference>
<sequence length="1183" mass="132773">MDRNTSENLSNGIQLNNIKEEEKKSFISKNNREQKACTSIPQTATTTAATQPNSPITTTKSFCAAVDDASWLSFISFAWMFPWMWNCYKQRVCTDPTNVNLWRCSIFDSSNVNLKRLEHIFNEEKQRSTSLGQKPSLTFAVFRFIRFRLFLACAVFLFCLVFGFIGPTCLVRGLIAFVERPPRLLDGSINYSTGVYFALAIFVVEILRVLAYSATWAISYRTAIRTRGAVLALLYRTLLGAKSMRVKSSGEVINIFANEGQRIFDAVTFAPLVIIGPFVLIGGLIYLLRVIGPLSLLGVGVFFVFDIIQAILGIMLLKYRKLTIEQTEKRMGLIGEILTCIKCIKLNAWEMLFYRRVCEIRDKEKHYLRIAGYTQSLMIASGAIVPAVATIVMVLSIVLSGSDLKASDAFSAITVFVVMLFGIRMIPYGTRYITEAFQSLNKINSLLLIEQYDSEILAPKHPMAIQINNCMLVWDIADENDDKDNEKPQKRGKKKGGRKREKQFCLKIDEFVVNKGELIGICGIVGAGKSALINAITGHMSSLGYSSINVAGPVALCSQNPSILPTTIRENIIFGGGGHSTQMNSQRYYKAISCAQLQKDLELFPENELSKVTSCKLSGGQRSRIALARAFYSNRDIYLFDEVFSSIDKNVAEKIFNFGIKDFLATKTRLLVTDNSEFLSQCDRVFLMDSGQIREIDFKKEESEAINSAVNKFSNNEASHTNMLQKETSLAASIKPFNIDKDGENKEDEDEEKEEALGLKPISKDEYMEYIRAAGVDSKLPFSAEAMLQGGITCAGFLLIIIWVFPLFLLPSIPLFMLFLLFFVCFRAGIRSLKRIENVTRSPLYEHITSSLEALPTLHAYGQLDKFVEQLKLRLDENTGALFLYYSAMRWQAVWLDLLVVLITFGVSLFIVLLTDQISPSEAGMAIAFALQMSGIFQFAVRSQTELEAKLTAVELEPEDVSLSQSQNQDWPKNGDIQFENVFLRYHPNLLPALNNTSFNIQGGQKIGIVGRTGSGKTSLCNALFRLYPLESGKIFIGSEDFCSVSIRQLRRGTIRFNIDPENLYESDDKIWECLDKAGISDSFKAFPDPLDFLVGRNGRNISAGERQLICLARVLLRRTDILLQQRLKEFFASQTVFLVTHKLENIADGALDCLLEMEDGKVKSFQSAAVSLQQNNNETRQQ</sequence>
<keyword evidence="4" id="KW-0547">Nucleotide-binding</keyword>
<dbReference type="SMART" id="SM00382">
    <property type="entry name" value="AAA"/>
    <property type="match status" value="2"/>
</dbReference>
<dbReference type="GO" id="GO:0016020">
    <property type="term" value="C:membrane"/>
    <property type="evidence" value="ECO:0007669"/>
    <property type="project" value="UniProtKB-SubCell"/>
</dbReference>
<dbReference type="InterPro" id="IPR003593">
    <property type="entry name" value="AAA+_ATPase"/>
</dbReference>
<keyword evidence="7 8" id="KW-0472">Membrane</keyword>
<keyword evidence="3 8" id="KW-0812">Transmembrane</keyword>
<keyword evidence="2" id="KW-0813">Transport</keyword>
<feature type="transmembrane region" description="Helical" evidence="8">
    <location>
        <begin position="786"/>
        <end position="806"/>
    </location>
</feature>
<dbReference type="WBParaSite" id="scaffold10308_cov219.g14683">
    <property type="protein sequence ID" value="scaffold10308_cov219.g14683"/>
    <property type="gene ID" value="scaffold10308_cov219.g14683"/>
</dbReference>
<feature type="domain" description="ABC transporter" evidence="9">
    <location>
        <begin position="486"/>
        <end position="715"/>
    </location>
</feature>
<dbReference type="GO" id="GO:0005524">
    <property type="term" value="F:ATP binding"/>
    <property type="evidence" value="ECO:0007669"/>
    <property type="project" value="UniProtKB-KW"/>
</dbReference>
<feature type="transmembrane region" description="Helical" evidence="8">
    <location>
        <begin position="894"/>
        <end position="915"/>
    </location>
</feature>
<dbReference type="PROSITE" id="PS50893">
    <property type="entry name" value="ABC_TRANSPORTER_2"/>
    <property type="match status" value="2"/>
</dbReference>
<dbReference type="InterPro" id="IPR036640">
    <property type="entry name" value="ABC1_TM_sf"/>
</dbReference>
<dbReference type="InterPro" id="IPR011527">
    <property type="entry name" value="ABC1_TM_dom"/>
</dbReference>
<feature type="transmembrane region" description="Helical" evidence="8">
    <location>
        <begin position="149"/>
        <end position="175"/>
    </location>
</feature>
<dbReference type="Pfam" id="PF00664">
    <property type="entry name" value="ABC_membrane"/>
    <property type="match status" value="2"/>
</dbReference>
<feature type="domain" description="ABC transmembrane type-1" evidence="10">
    <location>
        <begin position="151"/>
        <end position="435"/>
    </location>
</feature>
<evidence type="ECO:0000256" key="7">
    <source>
        <dbReference type="ARBA" id="ARBA00023136"/>
    </source>
</evidence>
<dbReference type="Gene3D" id="1.20.1560.10">
    <property type="entry name" value="ABC transporter type 1, transmembrane domain"/>
    <property type="match status" value="2"/>
</dbReference>
<keyword evidence="11" id="KW-1185">Reference proteome</keyword>
<dbReference type="InterPro" id="IPR027417">
    <property type="entry name" value="P-loop_NTPase"/>
</dbReference>
<evidence type="ECO:0000259" key="10">
    <source>
        <dbReference type="PROSITE" id="PS50929"/>
    </source>
</evidence>
<accession>A0A915LC22</accession>
<dbReference type="Gene3D" id="3.40.50.300">
    <property type="entry name" value="P-loop containing nucleotide triphosphate hydrolases"/>
    <property type="match status" value="2"/>
</dbReference>
<dbReference type="PROSITE" id="PS00211">
    <property type="entry name" value="ABC_TRANSPORTER_1"/>
    <property type="match status" value="2"/>
</dbReference>
<dbReference type="PANTHER" id="PTHR24223">
    <property type="entry name" value="ATP-BINDING CASSETTE SUB-FAMILY C"/>
    <property type="match status" value="1"/>
</dbReference>
<dbReference type="GO" id="GO:0016887">
    <property type="term" value="F:ATP hydrolysis activity"/>
    <property type="evidence" value="ECO:0007669"/>
    <property type="project" value="InterPro"/>
</dbReference>
<feature type="transmembrane region" description="Helical" evidence="8">
    <location>
        <begin position="377"/>
        <end position="397"/>
    </location>
</feature>
<dbReference type="AlphaFoldDB" id="A0A915LC22"/>
<keyword evidence="6 8" id="KW-1133">Transmembrane helix</keyword>
<evidence type="ECO:0000256" key="6">
    <source>
        <dbReference type="ARBA" id="ARBA00022989"/>
    </source>
</evidence>
<dbReference type="InterPro" id="IPR050173">
    <property type="entry name" value="ABC_transporter_C-like"/>
</dbReference>
<feature type="domain" description="ABC transmembrane type-1" evidence="10">
    <location>
        <begin position="776"/>
        <end position="949"/>
    </location>
</feature>
<evidence type="ECO:0000259" key="9">
    <source>
        <dbReference type="PROSITE" id="PS50893"/>
    </source>
</evidence>
<feature type="domain" description="ABC transporter" evidence="9">
    <location>
        <begin position="977"/>
        <end position="1183"/>
    </location>
</feature>
<evidence type="ECO:0000256" key="8">
    <source>
        <dbReference type="SAM" id="Phobius"/>
    </source>
</evidence>
<proteinExistence type="predicted"/>
<reference evidence="12" key="1">
    <citation type="submission" date="2022-11" db="UniProtKB">
        <authorList>
            <consortium name="WormBaseParasite"/>
        </authorList>
    </citation>
    <scope>IDENTIFICATION</scope>
</reference>
<dbReference type="Pfam" id="PF00005">
    <property type="entry name" value="ABC_tran"/>
    <property type="match status" value="2"/>
</dbReference>
<evidence type="ECO:0000256" key="2">
    <source>
        <dbReference type="ARBA" id="ARBA00022448"/>
    </source>
</evidence>
<evidence type="ECO:0000256" key="3">
    <source>
        <dbReference type="ARBA" id="ARBA00022692"/>
    </source>
</evidence>